<proteinExistence type="predicted"/>
<organism evidence="2 3">
    <name type="scientific">Arthrobacter phage Ryan</name>
    <dbReference type="NCBI Taxonomy" id="2419968"/>
    <lineage>
        <taxon>Viruses</taxon>
        <taxon>Duplodnaviria</taxon>
        <taxon>Heunggongvirae</taxon>
        <taxon>Uroviricota</taxon>
        <taxon>Caudoviricetes</taxon>
        <taxon>Daemsvirinae</taxon>
        <taxon>Nanditavirus</taxon>
        <taxon>Nanditavirus ryan</taxon>
    </lineage>
</organism>
<name>A0A3G2KJ79_9CAUD</name>
<dbReference type="RefSeq" id="YP_010760948.1">
    <property type="nucleotide sequence ID" value="NC_073589.1"/>
</dbReference>
<evidence type="ECO:0000313" key="3">
    <source>
        <dbReference type="Proteomes" id="UP000280567"/>
    </source>
</evidence>
<dbReference type="Proteomes" id="UP000280567">
    <property type="component" value="Segment"/>
</dbReference>
<evidence type="ECO:0000313" key="2">
    <source>
        <dbReference type="EMBL" id="AYN59043.1"/>
    </source>
</evidence>
<dbReference type="GeneID" id="80034049"/>
<accession>A0A3G2KJ79</accession>
<reference evidence="2 3" key="1">
    <citation type="submission" date="2018-09" db="EMBL/GenBank/DDBJ databases">
        <authorList>
            <person name="Rimple P.A."/>
            <person name="Stoner T.H."/>
            <person name="Garlena R.A."/>
            <person name="Russell D.A."/>
            <person name="Pope W.H."/>
            <person name="Jacobs-Sera D."/>
            <person name="Hatfull G.F."/>
        </authorList>
    </citation>
    <scope>NUCLEOTIDE SEQUENCE [LARGE SCALE GENOMIC DNA]</scope>
</reference>
<feature type="region of interest" description="Disordered" evidence="1">
    <location>
        <begin position="1"/>
        <end position="21"/>
    </location>
</feature>
<evidence type="ECO:0000256" key="1">
    <source>
        <dbReference type="SAM" id="MobiDB-lite"/>
    </source>
</evidence>
<gene>
    <name evidence="2" type="primary">53</name>
    <name evidence="2" type="ORF">PBI_RYAN_53</name>
</gene>
<dbReference type="KEGG" id="vg:80034049"/>
<dbReference type="EMBL" id="MH834627">
    <property type="protein sequence ID" value="AYN59043.1"/>
    <property type="molecule type" value="Genomic_DNA"/>
</dbReference>
<keyword evidence="3" id="KW-1185">Reference proteome</keyword>
<feature type="compositionally biased region" description="Polar residues" evidence="1">
    <location>
        <begin position="1"/>
        <end position="12"/>
    </location>
</feature>
<protein>
    <submittedName>
        <fullName evidence="2">Uncharacterized protein</fullName>
    </submittedName>
</protein>
<sequence length="59" mass="6671">MVYDDSGNQHNDVGTGAPSFWNRPTNRYAGCSCPPWRYNPRHPRPTNPECQIHGETSTP</sequence>